<name>A0ABV4TYX3_9GAMM</name>
<evidence type="ECO:0000259" key="1">
    <source>
        <dbReference type="Pfam" id="PF01850"/>
    </source>
</evidence>
<gene>
    <name evidence="2" type="ORF">ACERLL_17020</name>
</gene>
<dbReference type="InterPro" id="IPR029060">
    <property type="entry name" value="PIN-like_dom_sf"/>
</dbReference>
<dbReference type="InterPro" id="IPR002716">
    <property type="entry name" value="PIN_dom"/>
</dbReference>
<proteinExistence type="predicted"/>
<dbReference type="SUPFAM" id="SSF88723">
    <property type="entry name" value="PIN domain-like"/>
    <property type="match status" value="1"/>
</dbReference>
<dbReference type="Gene3D" id="3.40.50.1010">
    <property type="entry name" value="5'-nuclease"/>
    <property type="match status" value="1"/>
</dbReference>
<protein>
    <submittedName>
        <fullName evidence="2">Type II toxin-antitoxin system VapC family toxin</fullName>
    </submittedName>
</protein>
<dbReference type="EMBL" id="JBGUAW010000015">
    <property type="protein sequence ID" value="MFA9462512.1"/>
    <property type="molecule type" value="Genomic_DNA"/>
</dbReference>
<keyword evidence="3" id="KW-1185">Reference proteome</keyword>
<dbReference type="InterPro" id="IPR044153">
    <property type="entry name" value="PIN_Pae0151-like"/>
</dbReference>
<comment type="caution">
    <text evidence="2">The sequence shown here is derived from an EMBL/GenBank/DDBJ whole genome shotgun (WGS) entry which is preliminary data.</text>
</comment>
<organism evidence="2 3">
    <name type="scientific">Thiohalorhabdus methylotrophus</name>
    <dbReference type="NCBI Taxonomy" id="3242694"/>
    <lineage>
        <taxon>Bacteria</taxon>
        <taxon>Pseudomonadati</taxon>
        <taxon>Pseudomonadota</taxon>
        <taxon>Gammaproteobacteria</taxon>
        <taxon>Thiohalorhabdales</taxon>
        <taxon>Thiohalorhabdaceae</taxon>
        <taxon>Thiohalorhabdus</taxon>
    </lineage>
</organism>
<sequence>MTHLVVDASVALKWIFPDGAEELEDAALTLLHRVGSGEITLIQPPHWLAEVSAVLARKAPEPERREQAIGFFYALEPEIPDSPDLYFRAADLAAHLEHHLFDTLYHAVALEHEAELITADTAYFRKAGPEAANLGAIRHLGDFSG</sequence>
<evidence type="ECO:0000313" key="3">
    <source>
        <dbReference type="Proteomes" id="UP001575181"/>
    </source>
</evidence>
<dbReference type="RefSeq" id="WP_373657302.1">
    <property type="nucleotide sequence ID" value="NZ_JBGUAW010000015.1"/>
</dbReference>
<dbReference type="Pfam" id="PF01850">
    <property type="entry name" value="PIN"/>
    <property type="match status" value="1"/>
</dbReference>
<evidence type="ECO:0000313" key="2">
    <source>
        <dbReference type="EMBL" id="MFA9462512.1"/>
    </source>
</evidence>
<reference evidence="2 3" key="1">
    <citation type="submission" date="2024-08" db="EMBL/GenBank/DDBJ databases">
        <title>Whole-genome sequencing of halo(alkali)philic microorganisms from hypersaline lakes.</title>
        <authorList>
            <person name="Sorokin D.Y."/>
            <person name="Merkel A.Y."/>
            <person name="Messina E."/>
            <person name="Yakimov M."/>
        </authorList>
    </citation>
    <scope>NUCLEOTIDE SEQUENCE [LARGE SCALE GENOMIC DNA]</scope>
    <source>
        <strain evidence="2 3">Cl-TMA</strain>
    </source>
</reference>
<accession>A0ABV4TYX3</accession>
<feature type="domain" description="PIN" evidence="1">
    <location>
        <begin position="5"/>
        <end position="126"/>
    </location>
</feature>
<dbReference type="CDD" id="cd09873">
    <property type="entry name" value="PIN_Pae0151-like"/>
    <property type="match status" value="1"/>
</dbReference>
<dbReference type="Proteomes" id="UP001575181">
    <property type="component" value="Unassembled WGS sequence"/>
</dbReference>